<dbReference type="InterPro" id="IPR036895">
    <property type="entry name" value="Uracil-DNA_glycosylase-like_sf"/>
</dbReference>
<evidence type="ECO:0000313" key="3">
    <source>
        <dbReference type="Proteomes" id="UP000324781"/>
    </source>
</evidence>
<reference evidence="2 3" key="1">
    <citation type="submission" date="2016-11" db="EMBL/GenBank/DDBJ databases">
        <authorList>
            <person name="Varghese N."/>
            <person name="Submissions S."/>
        </authorList>
    </citation>
    <scope>NUCLEOTIDE SEQUENCE [LARGE SCALE GENOMIC DNA]</scope>
    <source>
        <strain evidence="2 3">DSM 19027</strain>
    </source>
</reference>
<protein>
    <submittedName>
        <fullName evidence="2">G/U mismatch-specific uracil-DNA glycosylase</fullName>
    </submittedName>
</protein>
<proteinExistence type="predicted"/>
<dbReference type="InterPro" id="IPR005122">
    <property type="entry name" value="Uracil-DNA_glycosylase-like"/>
</dbReference>
<feature type="domain" description="Uracil-DNA glycosylase-like" evidence="1">
    <location>
        <begin position="12"/>
        <end position="162"/>
    </location>
</feature>
<name>A0A1M6EEM4_9FIRM</name>
<keyword evidence="3" id="KW-1185">Reference proteome</keyword>
<accession>A0A1M6EEM4</accession>
<dbReference type="OrthoDB" id="9799921at2"/>
<organism evidence="2 3">
    <name type="scientific">Thermoclostridium caenicola</name>
    <dbReference type="NCBI Taxonomy" id="659425"/>
    <lineage>
        <taxon>Bacteria</taxon>
        <taxon>Bacillati</taxon>
        <taxon>Bacillota</taxon>
        <taxon>Clostridia</taxon>
        <taxon>Eubacteriales</taxon>
        <taxon>Oscillospiraceae</taxon>
        <taxon>Thermoclostridium</taxon>
    </lineage>
</organism>
<dbReference type="RefSeq" id="WP_149678269.1">
    <property type="nucleotide sequence ID" value="NZ_FQZP01000012.1"/>
</dbReference>
<evidence type="ECO:0000259" key="1">
    <source>
        <dbReference type="SMART" id="SM00986"/>
    </source>
</evidence>
<dbReference type="SMART" id="SM00987">
    <property type="entry name" value="UreE_C"/>
    <property type="match status" value="1"/>
</dbReference>
<evidence type="ECO:0000313" key="2">
    <source>
        <dbReference type="EMBL" id="SHI83987.1"/>
    </source>
</evidence>
<dbReference type="NCBIfam" id="TIGR04274">
    <property type="entry name" value="hypoxanDNAglyco"/>
    <property type="match status" value="1"/>
</dbReference>
<dbReference type="CDD" id="cd10032">
    <property type="entry name" value="UDG-F6_HDG"/>
    <property type="match status" value="1"/>
</dbReference>
<dbReference type="Pfam" id="PF03167">
    <property type="entry name" value="UDG"/>
    <property type="match status" value="1"/>
</dbReference>
<sequence length="165" mass="18660">MPKEELLVHPFPPIFDKNSRILILGTIPSVASRQNQFYYGHPQNRFWKVLSAVLETRLPETIQEKKELLLSHGIALWDVLASCRIELSKDSSIREPVANDFSPILENARICAVYANGKTAGNLYRKLAYPRTGIPCTILPSTSPANASYHLDKLTEAWMVIRENL</sequence>
<dbReference type="Proteomes" id="UP000324781">
    <property type="component" value="Unassembled WGS sequence"/>
</dbReference>
<dbReference type="SMART" id="SM00986">
    <property type="entry name" value="UDG"/>
    <property type="match status" value="1"/>
</dbReference>
<dbReference type="EMBL" id="FQZP01000012">
    <property type="protein sequence ID" value="SHI83987.1"/>
    <property type="molecule type" value="Genomic_DNA"/>
</dbReference>
<dbReference type="Gene3D" id="3.40.470.10">
    <property type="entry name" value="Uracil-DNA glycosylase-like domain"/>
    <property type="match status" value="1"/>
</dbReference>
<dbReference type="SUPFAM" id="SSF52141">
    <property type="entry name" value="Uracil-DNA glycosylase-like"/>
    <property type="match status" value="1"/>
</dbReference>
<gene>
    <name evidence="2" type="ORF">SAMN05444373_10121</name>
</gene>
<dbReference type="AlphaFoldDB" id="A0A1M6EEM4"/>
<dbReference type="InterPro" id="IPR026353">
    <property type="entry name" value="Hypoxan-DNA_Glyclase"/>
</dbReference>